<reference evidence="3" key="1">
    <citation type="journal article" date="2021" name="Nat. Commun.">
        <title>Genetic determinants of endophytism in the Arabidopsis root mycobiome.</title>
        <authorList>
            <person name="Mesny F."/>
            <person name="Miyauchi S."/>
            <person name="Thiergart T."/>
            <person name="Pickel B."/>
            <person name="Atanasova L."/>
            <person name="Karlsson M."/>
            <person name="Huettel B."/>
            <person name="Barry K.W."/>
            <person name="Haridas S."/>
            <person name="Chen C."/>
            <person name="Bauer D."/>
            <person name="Andreopoulos W."/>
            <person name="Pangilinan J."/>
            <person name="LaButti K."/>
            <person name="Riley R."/>
            <person name="Lipzen A."/>
            <person name="Clum A."/>
            <person name="Drula E."/>
            <person name="Henrissat B."/>
            <person name="Kohler A."/>
            <person name="Grigoriev I.V."/>
            <person name="Martin F.M."/>
            <person name="Hacquard S."/>
        </authorList>
    </citation>
    <scope>NUCLEOTIDE SEQUENCE</scope>
    <source>
        <strain evidence="3">MPI-CAGE-AT-0016</strain>
    </source>
</reference>
<feature type="domain" description="HNH nuclease" evidence="2">
    <location>
        <begin position="177"/>
        <end position="250"/>
    </location>
</feature>
<accession>A0A8K0T9F1</accession>
<dbReference type="Proteomes" id="UP000813385">
    <property type="component" value="Unassembled WGS sequence"/>
</dbReference>
<evidence type="ECO:0000259" key="2">
    <source>
        <dbReference type="Pfam" id="PF13391"/>
    </source>
</evidence>
<keyword evidence="4" id="KW-1185">Reference proteome</keyword>
<dbReference type="EMBL" id="JAGPXD010000005">
    <property type="protein sequence ID" value="KAH7354300.1"/>
    <property type="molecule type" value="Genomic_DNA"/>
</dbReference>
<sequence>MASTPPLRSAIQQDEALWVAHFTKLFRQCHEGTGGRGLDDLNYLATIATGEIERVPQASRPDVLHFEHTPARQAFIAEICQRQIRAYFSETYDAELFARSEFTWAFLQVADMNKIAAWNREISEDKEAVLGILSQVEAIAQTIALQFKFFFPAHRTKKEKATMPLEETCLKRDRMQCVVTGQRPGEACSIYPASLGSPDIFNALVGLWDEKRARRAAIRTLISGSLYKVSNTICLCPSLRDAWLRGEFALKPLSQGWDAEEKKHSLKIALYWMRKSTPSPCYYHLSAHDYLMTDDQTPRYTTRAVNIYTGARVVSGDIFTVWADKEEDLPDRELLNLQWDIIRMASLCAGAEPTEIDHEDFDDDSEDGSEEDPEEGSEEDEEDSDVED</sequence>
<comment type="caution">
    <text evidence="3">The sequence shown here is derived from an EMBL/GenBank/DDBJ whole genome shotgun (WGS) entry which is preliminary data.</text>
</comment>
<name>A0A8K0T9F1_9PEZI</name>
<gene>
    <name evidence="3" type="ORF">B0T11DRAFT_342411</name>
</gene>
<feature type="region of interest" description="Disordered" evidence="1">
    <location>
        <begin position="352"/>
        <end position="388"/>
    </location>
</feature>
<evidence type="ECO:0000313" key="3">
    <source>
        <dbReference type="EMBL" id="KAH7354300.1"/>
    </source>
</evidence>
<evidence type="ECO:0000256" key="1">
    <source>
        <dbReference type="SAM" id="MobiDB-lite"/>
    </source>
</evidence>
<dbReference type="OrthoDB" id="5416097at2759"/>
<dbReference type="AlphaFoldDB" id="A0A8K0T9F1"/>
<proteinExistence type="predicted"/>
<dbReference type="InterPro" id="IPR003615">
    <property type="entry name" value="HNH_nuc"/>
</dbReference>
<organism evidence="3 4">
    <name type="scientific">Plectosphaerella cucumerina</name>
    <dbReference type="NCBI Taxonomy" id="40658"/>
    <lineage>
        <taxon>Eukaryota</taxon>
        <taxon>Fungi</taxon>
        <taxon>Dikarya</taxon>
        <taxon>Ascomycota</taxon>
        <taxon>Pezizomycotina</taxon>
        <taxon>Sordariomycetes</taxon>
        <taxon>Hypocreomycetidae</taxon>
        <taxon>Glomerellales</taxon>
        <taxon>Plectosphaerellaceae</taxon>
        <taxon>Plectosphaerella</taxon>
    </lineage>
</organism>
<feature type="compositionally biased region" description="Acidic residues" evidence="1">
    <location>
        <begin position="357"/>
        <end position="388"/>
    </location>
</feature>
<evidence type="ECO:0000313" key="4">
    <source>
        <dbReference type="Proteomes" id="UP000813385"/>
    </source>
</evidence>
<dbReference type="Pfam" id="PF13391">
    <property type="entry name" value="HNH_2"/>
    <property type="match status" value="1"/>
</dbReference>
<protein>
    <recommendedName>
        <fullName evidence="2">HNH nuclease domain-containing protein</fullName>
    </recommendedName>
</protein>